<dbReference type="GO" id="GO:0015986">
    <property type="term" value="P:proton motive force-driven ATP synthesis"/>
    <property type="evidence" value="ECO:0007669"/>
    <property type="project" value="UniProtKB-UniRule"/>
</dbReference>
<comment type="caution">
    <text evidence="12">The sequence shown here is derived from an EMBL/GenBank/DDBJ whole genome shotgun (WGS) entry which is preliminary data.</text>
</comment>
<dbReference type="PANTHER" id="PTHR12700">
    <property type="entry name" value="ATP SYNTHASE SUBUNIT D, MITOCHONDRIAL"/>
    <property type="match status" value="1"/>
</dbReference>
<comment type="subcellular location">
    <subcellularLocation>
        <location evidence="1 10">Mitochondrion inner membrane</location>
    </subcellularLocation>
</comment>
<evidence type="ECO:0000256" key="1">
    <source>
        <dbReference type="ARBA" id="ARBA00004273"/>
    </source>
</evidence>
<keyword evidence="9 10" id="KW-0472">Membrane</keyword>
<evidence type="ECO:0000256" key="6">
    <source>
        <dbReference type="ARBA" id="ARBA00022792"/>
    </source>
</evidence>
<keyword evidence="3 10" id="KW-0813">Transport</keyword>
<organism evidence="12 13">
    <name type="scientific">Aquatica leii</name>
    <dbReference type="NCBI Taxonomy" id="1421715"/>
    <lineage>
        <taxon>Eukaryota</taxon>
        <taxon>Metazoa</taxon>
        <taxon>Ecdysozoa</taxon>
        <taxon>Arthropoda</taxon>
        <taxon>Hexapoda</taxon>
        <taxon>Insecta</taxon>
        <taxon>Pterygota</taxon>
        <taxon>Neoptera</taxon>
        <taxon>Endopterygota</taxon>
        <taxon>Coleoptera</taxon>
        <taxon>Polyphaga</taxon>
        <taxon>Elateriformia</taxon>
        <taxon>Elateroidea</taxon>
        <taxon>Lampyridae</taxon>
        <taxon>Luciolinae</taxon>
        <taxon>Aquatica</taxon>
    </lineage>
</organism>
<dbReference type="EMBL" id="JARPUR010000004">
    <property type="protein sequence ID" value="KAK4876846.1"/>
    <property type="molecule type" value="Genomic_DNA"/>
</dbReference>
<comment type="similarity">
    <text evidence="2 10">Belongs to the ATPase d subunit family.</text>
</comment>
<comment type="function">
    <text evidence="10">Mitochondrial membrane ATP synthase (F(1)F(0) ATP synthase or Complex V) produces ATP from ADP in the presence of a proton gradient across the membrane which is generated by electron transport complexes of the respiratory chain. F-type ATPases consist of two structural domains, F(1) - containing the extramembraneous catalytic core, and F(0) - containing the membrane proton channel, linked together by a central stalk and a peripheral stalk. During catalysis, ATP synthesis in the catalytic domain of F(1) is coupled via a rotary mechanism of the central stalk subunits to proton translocation.</text>
</comment>
<keyword evidence="6 10" id="KW-0999">Mitochondrion inner membrane</keyword>
<dbReference type="GO" id="GO:0045259">
    <property type="term" value="C:proton-transporting ATP synthase complex"/>
    <property type="evidence" value="ECO:0007669"/>
    <property type="project" value="UniProtKB-KW"/>
</dbReference>
<dbReference type="Proteomes" id="UP001353858">
    <property type="component" value="Unassembled WGS sequence"/>
</dbReference>
<dbReference type="PIRSF" id="PIRSF005514">
    <property type="entry name" value="ATPase_F0_D_mt"/>
    <property type="match status" value="1"/>
</dbReference>
<feature type="compositionally biased region" description="Basic and acidic residues" evidence="11">
    <location>
        <begin position="156"/>
        <end position="168"/>
    </location>
</feature>
<evidence type="ECO:0000256" key="9">
    <source>
        <dbReference type="ARBA" id="ARBA00023136"/>
    </source>
</evidence>
<evidence type="ECO:0000256" key="3">
    <source>
        <dbReference type="ARBA" id="ARBA00022448"/>
    </source>
</evidence>
<feature type="region of interest" description="Disordered" evidence="11">
    <location>
        <begin position="149"/>
        <end position="168"/>
    </location>
</feature>
<evidence type="ECO:0000256" key="4">
    <source>
        <dbReference type="ARBA" id="ARBA00022547"/>
    </source>
</evidence>
<keyword evidence="7 10" id="KW-0406">Ion transport</keyword>
<dbReference type="InterPro" id="IPR008689">
    <property type="entry name" value="ATP_synth_F0_dsu_mt"/>
</dbReference>
<evidence type="ECO:0000313" key="13">
    <source>
        <dbReference type="Proteomes" id="UP001353858"/>
    </source>
</evidence>
<dbReference type="InterPro" id="IPR036228">
    <property type="entry name" value="ATP_synth_F0_dsu_sf_mt"/>
</dbReference>
<keyword evidence="5 10" id="KW-0375">Hydrogen ion transport</keyword>
<keyword evidence="4" id="KW-0138">CF(0)</keyword>
<evidence type="ECO:0000313" key="12">
    <source>
        <dbReference type="EMBL" id="KAK4876846.1"/>
    </source>
</evidence>
<dbReference type="GO" id="GO:0005743">
    <property type="term" value="C:mitochondrial inner membrane"/>
    <property type="evidence" value="ECO:0007669"/>
    <property type="project" value="UniProtKB-SubCell"/>
</dbReference>
<keyword evidence="13" id="KW-1185">Reference proteome</keyword>
<dbReference type="Gene3D" id="6.10.280.70">
    <property type="match status" value="1"/>
</dbReference>
<gene>
    <name evidence="12" type="ORF">RN001_009352</name>
</gene>
<protein>
    <recommendedName>
        <fullName evidence="10">ATP synthase subunit d, mitochondrial</fullName>
    </recommendedName>
</protein>
<reference evidence="13" key="1">
    <citation type="submission" date="2023-01" db="EMBL/GenBank/DDBJ databases">
        <title>Key to firefly adult light organ development and bioluminescence: homeobox transcription factors regulate luciferase expression and transportation to peroxisome.</title>
        <authorList>
            <person name="Fu X."/>
        </authorList>
    </citation>
    <scope>NUCLEOTIDE SEQUENCE [LARGE SCALE GENOMIC DNA]</scope>
</reference>
<evidence type="ECO:0000256" key="2">
    <source>
        <dbReference type="ARBA" id="ARBA00006842"/>
    </source>
</evidence>
<accession>A0AAN7P8L3</accession>
<sequence length="168" mass="19553">MAAKRITQSSINWAALAERVPESQRPIYLQFKSKSENYLRRVLAQPENPPAIDWAYYKSVVPVKGMVDDFQKQYEALKIPYPPDTVSGQLDALEKEIKGDIENFKKESDLRIEEYKKQLAYIASLLPFDQMTMEDYRDAFPDQALDAINNPTYWPHQEDDRKNYPGSE</sequence>
<name>A0AAN7P8L3_9COLE</name>
<evidence type="ECO:0000256" key="10">
    <source>
        <dbReference type="PIRNR" id="PIRNR005514"/>
    </source>
</evidence>
<dbReference type="SUPFAM" id="SSF161065">
    <property type="entry name" value="ATP synthase D chain-like"/>
    <property type="match status" value="1"/>
</dbReference>
<evidence type="ECO:0000256" key="11">
    <source>
        <dbReference type="SAM" id="MobiDB-lite"/>
    </source>
</evidence>
<proteinExistence type="inferred from homology"/>
<keyword evidence="8 10" id="KW-0496">Mitochondrion</keyword>
<evidence type="ECO:0000256" key="8">
    <source>
        <dbReference type="ARBA" id="ARBA00023128"/>
    </source>
</evidence>
<evidence type="ECO:0000256" key="5">
    <source>
        <dbReference type="ARBA" id="ARBA00022781"/>
    </source>
</evidence>
<dbReference type="AlphaFoldDB" id="A0AAN7P8L3"/>
<evidence type="ECO:0000256" key="7">
    <source>
        <dbReference type="ARBA" id="ARBA00023065"/>
    </source>
</evidence>
<dbReference type="GO" id="GO:0015078">
    <property type="term" value="F:proton transmembrane transporter activity"/>
    <property type="evidence" value="ECO:0007669"/>
    <property type="project" value="InterPro"/>
</dbReference>
<dbReference type="Pfam" id="PF05873">
    <property type="entry name" value="Mt_ATP-synt_D"/>
    <property type="match status" value="1"/>
</dbReference>